<organism evidence="12 13">
    <name type="scientific">Snodgrassella communis</name>
    <dbReference type="NCBI Taxonomy" id="2946699"/>
    <lineage>
        <taxon>Bacteria</taxon>
        <taxon>Pseudomonadati</taxon>
        <taxon>Pseudomonadota</taxon>
        <taxon>Betaproteobacteria</taxon>
        <taxon>Neisseriales</taxon>
        <taxon>Neisseriaceae</taxon>
        <taxon>Snodgrassella</taxon>
    </lineage>
</organism>
<dbReference type="Gene3D" id="3.90.1860.10">
    <property type="entry name" value="tRNA-splicing ligase RtcB"/>
    <property type="match status" value="1"/>
</dbReference>
<feature type="active site" description="GMP-histidine intermediate" evidence="8">
    <location>
        <position position="392"/>
    </location>
</feature>
<keyword evidence="1 11" id="KW-0436">Ligase</keyword>
<evidence type="ECO:0000256" key="6">
    <source>
        <dbReference type="ARBA" id="ARBA00023211"/>
    </source>
</evidence>
<dbReference type="PANTHER" id="PTHR11118:SF1">
    <property type="entry name" value="RNA-SPLICING LIGASE RTCB HOMOLOG"/>
    <property type="match status" value="1"/>
</dbReference>
<evidence type="ECO:0000256" key="9">
    <source>
        <dbReference type="PIRSR" id="PIRSR601233-2"/>
    </source>
</evidence>
<name>A0A066TKL6_9NEIS</name>
<sequence length="465" mass="51643">MSTFIRLQKRLSRLGIECHFYNNIYTFHQKNTTAQVLLPQALPLEEKAVRQLLDFASVNVPDSLGHVCAARATPDFHPGAIAPVGSIVATTEDLVIPAAIGTDINCGMRLLATGLSYDQVNAQKATITAQLKRVLLQDERNVPVTPQSFQALFDDGIAAWVAALPQQGLWQEVNFKRLLTEINQISGQSLITADSKYAPEAFFEARSIIRPASLGTVGSGNHFVELQIVDEILDRHLAYQMGLKKNTIVIMIHTGSRDVGFYIGNRWQDKAKALWPANAKYPTSGLFGLADDDAHNYLQAMGVAARYAWINRIVITELIRKELMAIFKHDNSQLIVDISHNIILPEHGMNIHRKGATPANDGEFVLIPGSMGDYSYVAVGKGNPDWLWSCSHGAGRAEKRQSMRSKKIMSDQDSLPWQCITLKEERLREEAPAAYKPITPVIEAQENADLIQPVVKLKPWITFKA</sequence>
<dbReference type="InterPro" id="IPR001233">
    <property type="entry name" value="RtcB"/>
</dbReference>
<comment type="subunit">
    <text evidence="11">Monomer.</text>
</comment>
<dbReference type="GO" id="GO:0005525">
    <property type="term" value="F:GTP binding"/>
    <property type="evidence" value="ECO:0007669"/>
    <property type="project" value="UniProtKB-KW"/>
</dbReference>
<keyword evidence="6 10" id="KW-0464">Manganese</keyword>
<dbReference type="GO" id="GO:0006396">
    <property type="term" value="P:RNA processing"/>
    <property type="evidence" value="ECO:0007669"/>
    <property type="project" value="InterPro"/>
</dbReference>
<feature type="binding site" evidence="9">
    <location>
        <begin position="340"/>
        <end position="341"/>
    </location>
    <ligand>
        <name>GMP</name>
        <dbReference type="ChEBI" id="CHEBI:58115"/>
    </ligand>
</feature>
<dbReference type="RefSeq" id="WP_037406202.1">
    <property type="nucleotide sequence ID" value="NZ_JFZV01000002.1"/>
</dbReference>
<dbReference type="Pfam" id="PF01139">
    <property type="entry name" value="RtcB"/>
    <property type="match status" value="1"/>
</dbReference>
<evidence type="ECO:0000256" key="4">
    <source>
        <dbReference type="ARBA" id="ARBA00022800"/>
    </source>
</evidence>
<dbReference type="GO" id="GO:0170057">
    <property type="term" value="F:RNA ligase (GTP) activity"/>
    <property type="evidence" value="ECO:0007669"/>
    <property type="project" value="UniProtKB-EC"/>
</dbReference>
<evidence type="ECO:0000313" key="12">
    <source>
        <dbReference type="EMBL" id="KDN15533.1"/>
    </source>
</evidence>
<feature type="binding site" evidence="10">
    <location>
        <position position="222"/>
    </location>
    <ligand>
        <name>Mn(2+)</name>
        <dbReference type="ChEBI" id="CHEBI:29035"/>
        <label>1</label>
    </ligand>
</feature>
<dbReference type="PANTHER" id="PTHR11118">
    <property type="entry name" value="RNA-SPLICING LIGASE RTCB HOMOLOG"/>
    <property type="match status" value="1"/>
</dbReference>
<evidence type="ECO:0000256" key="5">
    <source>
        <dbReference type="ARBA" id="ARBA00023134"/>
    </source>
</evidence>
<keyword evidence="5 9" id="KW-0342">GTP-binding</keyword>
<dbReference type="EMBL" id="JFZV01000002">
    <property type="protein sequence ID" value="KDN15533.1"/>
    <property type="molecule type" value="Genomic_DNA"/>
</dbReference>
<feature type="binding site" evidence="9">
    <location>
        <position position="464"/>
    </location>
    <ligand>
        <name>GMP</name>
        <dbReference type="ChEBI" id="CHEBI:58115"/>
    </ligand>
</feature>
<comment type="caution">
    <text evidence="12">The sequence shown here is derived from an EMBL/GenBank/DDBJ whole genome shotgun (WGS) entry which is preliminary data.</text>
</comment>
<comment type="similarity">
    <text evidence="11">Belongs to the RtcB family.</text>
</comment>
<feature type="binding site" evidence="10">
    <location>
        <position position="253"/>
    </location>
    <ligand>
        <name>Mn(2+)</name>
        <dbReference type="ChEBI" id="CHEBI:29035"/>
        <label>2</label>
    </ligand>
</feature>
<evidence type="ECO:0000256" key="2">
    <source>
        <dbReference type="ARBA" id="ARBA00022723"/>
    </source>
</evidence>
<reference evidence="12 13" key="1">
    <citation type="submission" date="2014-03" db="EMBL/GenBank/DDBJ databases">
        <title>The genomes of two eusocial bee gut symbionts.</title>
        <authorList>
            <person name="Kwong W.K."/>
            <person name="Engel P."/>
            <person name="Koch H."/>
            <person name="Moran N.A."/>
        </authorList>
    </citation>
    <scope>NUCLEOTIDE SEQUENCE [LARGE SCALE GENOMIC DNA]</scope>
    <source>
        <strain evidence="13">wkB29</strain>
    </source>
</reference>
<evidence type="ECO:0000256" key="10">
    <source>
        <dbReference type="PIRSR" id="PIRSR601233-3"/>
    </source>
</evidence>
<feature type="binding site" evidence="9">
    <location>
        <begin position="368"/>
        <end position="371"/>
    </location>
    <ligand>
        <name>GMP</name>
        <dbReference type="ChEBI" id="CHEBI:58115"/>
    </ligand>
</feature>
<feature type="binding site" evidence="9">
    <location>
        <begin position="221"/>
        <end position="225"/>
    </location>
    <ligand>
        <name>GMP</name>
        <dbReference type="ChEBI" id="CHEBI:58115"/>
    </ligand>
</feature>
<keyword evidence="3 9" id="KW-0547">Nucleotide-binding</keyword>
<proteinExistence type="inferred from homology"/>
<dbReference type="eggNOG" id="COG1690">
    <property type="taxonomic scope" value="Bacteria"/>
</dbReference>
<keyword evidence="2 10" id="KW-0479">Metal-binding</keyword>
<gene>
    <name evidence="11" type="primary">rtcB</name>
    <name evidence="12" type="ORF">SALWKB29_0637</name>
</gene>
<dbReference type="GO" id="GO:0003972">
    <property type="term" value="F:RNA ligase (ATP) activity"/>
    <property type="evidence" value="ECO:0007669"/>
    <property type="project" value="TreeGrafter"/>
</dbReference>
<evidence type="ECO:0000256" key="3">
    <source>
        <dbReference type="ARBA" id="ARBA00022741"/>
    </source>
</evidence>
<dbReference type="Proteomes" id="UP000027170">
    <property type="component" value="Unassembled WGS sequence"/>
</dbReference>
<evidence type="ECO:0000256" key="7">
    <source>
        <dbReference type="ARBA" id="ARBA00047746"/>
    </source>
</evidence>
<dbReference type="AlphaFoldDB" id="A0A066TKL6"/>
<dbReference type="GO" id="GO:0042245">
    <property type="term" value="P:RNA repair"/>
    <property type="evidence" value="ECO:0007669"/>
    <property type="project" value="UniProtKB-KW"/>
</dbReference>
<feature type="binding site" evidence="9">
    <location>
        <position position="375"/>
    </location>
    <ligand>
        <name>GMP</name>
        <dbReference type="ChEBI" id="CHEBI:58115"/>
    </ligand>
</feature>
<protein>
    <recommendedName>
        <fullName evidence="11">tRNA-splicing ligase RtcB</fullName>
        <ecNumber evidence="11">6.5.1.-</ecNumber>
    </recommendedName>
</protein>
<dbReference type="OrthoDB" id="9802323at2"/>
<evidence type="ECO:0000256" key="8">
    <source>
        <dbReference type="PIRSR" id="PIRSR601233-1"/>
    </source>
</evidence>
<evidence type="ECO:0000256" key="11">
    <source>
        <dbReference type="RuleBase" id="RU371113"/>
    </source>
</evidence>
<feature type="binding site" evidence="10">
    <location>
        <position position="340"/>
    </location>
    <ligand>
        <name>Mn(2+)</name>
        <dbReference type="ChEBI" id="CHEBI:29035"/>
        <label>2</label>
    </ligand>
</feature>
<keyword evidence="4" id="KW-0692">RNA repair</keyword>
<evidence type="ECO:0000313" key="13">
    <source>
        <dbReference type="Proteomes" id="UP000027170"/>
    </source>
</evidence>
<dbReference type="EC" id="6.5.1.-" evidence="11"/>
<evidence type="ECO:0000256" key="1">
    <source>
        <dbReference type="ARBA" id="ARBA00022598"/>
    </source>
</evidence>
<feature type="binding site" evidence="10">
    <location>
        <position position="103"/>
    </location>
    <ligand>
        <name>Mn(2+)</name>
        <dbReference type="ChEBI" id="CHEBI:29035"/>
        <label>1</label>
    </ligand>
</feature>
<feature type="binding site" evidence="9">
    <location>
        <begin position="392"/>
        <end position="395"/>
    </location>
    <ligand>
        <name>GMP</name>
        <dbReference type="ChEBI" id="CHEBI:58115"/>
    </ligand>
</feature>
<dbReference type="GO" id="GO:0046872">
    <property type="term" value="F:metal ion binding"/>
    <property type="evidence" value="ECO:0007669"/>
    <property type="project" value="UniProtKB-UniRule"/>
</dbReference>
<accession>A0A066TKL6</accession>
<comment type="catalytic activity">
    <reaction evidence="7">
        <text>a 3'-end 3'-phospho-ribonucleotide-RNA + a 5'-end dephospho-ribonucleoside-RNA + GTP = a ribonucleotidyl-ribonucleotide-RNA + GMP + diphosphate</text>
        <dbReference type="Rhea" id="RHEA:68076"/>
        <dbReference type="Rhea" id="RHEA-COMP:10463"/>
        <dbReference type="Rhea" id="RHEA-COMP:13936"/>
        <dbReference type="Rhea" id="RHEA-COMP:17355"/>
        <dbReference type="ChEBI" id="CHEBI:33019"/>
        <dbReference type="ChEBI" id="CHEBI:37565"/>
        <dbReference type="ChEBI" id="CHEBI:58115"/>
        <dbReference type="ChEBI" id="CHEBI:83062"/>
        <dbReference type="ChEBI" id="CHEBI:138284"/>
        <dbReference type="ChEBI" id="CHEBI:173118"/>
        <dbReference type="EC" id="6.5.1.8"/>
    </reaction>
</comment>
<dbReference type="SUPFAM" id="SSF103365">
    <property type="entry name" value="Hypothetical protein PH1602"/>
    <property type="match status" value="1"/>
</dbReference>
<comment type="cofactor">
    <cofactor evidence="10 11">
        <name>Mn(2+)</name>
        <dbReference type="ChEBI" id="CHEBI:29035"/>
    </cofactor>
    <text evidence="10 11">Binds 2 manganese ions per subunit.</text>
</comment>
<keyword evidence="13" id="KW-1185">Reference proteome</keyword>
<dbReference type="InterPro" id="IPR036025">
    <property type="entry name" value="RtcB-like_sf"/>
</dbReference>